<feature type="region of interest" description="Disordered" evidence="1">
    <location>
        <begin position="62"/>
        <end position="97"/>
    </location>
</feature>
<feature type="compositionally biased region" description="Polar residues" evidence="1">
    <location>
        <begin position="70"/>
        <end position="83"/>
    </location>
</feature>
<dbReference type="EMBL" id="NMUL01000094">
    <property type="protein sequence ID" value="OXM59144.1"/>
    <property type="molecule type" value="Genomic_DNA"/>
</dbReference>
<proteinExistence type="predicted"/>
<evidence type="ECO:0000313" key="3">
    <source>
        <dbReference type="EMBL" id="OXM59144.1"/>
    </source>
</evidence>
<evidence type="ECO:0000256" key="1">
    <source>
        <dbReference type="SAM" id="MobiDB-lite"/>
    </source>
</evidence>
<feature type="transmembrane region" description="Helical" evidence="2">
    <location>
        <begin position="36"/>
        <end position="55"/>
    </location>
</feature>
<keyword evidence="2" id="KW-1133">Transmembrane helix</keyword>
<feature type="transmembrane region" description="Helical" evidence="2">
    <location>
        <begin position="12"/>
        <end position="30"/>
    </location>
</feature>
<keyword evidence="2" id="KW-0812">Transmembrane</keyword>
<comment type="caution">
    <text evidence="3">The sequence shown here is derived from an EMBL/GenBank/DDBJ whole genome shotgun (WGS) entry which is preliminary data.</text>
</comment>
<organism evidence="3 4">
    <name type="scientific">Amycolatopsis vastitatis</name>
    <dbReference type="NCBI Taxonomy" id="1905142"/>
    <lineage>
        <taxon>Bacteria</taxon>
        <taxon>Bacillati</taxon>
        <taxon>Actinomycetota</taxon>
        <taxon>Actinomycetes</taxon>
        <taxon>Pseudonocardiales</taxon>
        <taxon>Pseudonocardiaceae</taxon>
        <taxon>Amycolatopsis</taxon>
    </lineage>
</organism>
<keyword evidence="4" id="KW-1185">Reference proteome</keyword>
<evidence type="ECO:0000256" key="2">
    <source>
        <dbReference type="SAM" id="Phobius"/>
    </source>
</evidence>
<dbReference type="OrthoDB" id="3696113at2"/>
<evidence type="ECO:0000313" key="4">
    <source>
        <dbReference type="Proteomes" id="UP000215199"/>
    </source>
</evidence>
<sequence>MSRYPLRIAGSIVGALTAVVSGLVGSGLFTADQGNAVTGVITGLVTLLAAFGVVVSTEQKVTPLADPRNRQGQPLTPAQTTGEALTGEAGSWEADRG</sequence>
<gene>
    <name evidence="3" type="ORF">CF165_49210</name>
</gene>
<protein>
    <submittedName>
        <fullName evidence="3">Uncharacterized protein</fullName>
    </submittedName>
</protein>
<dbReference type="Proteomes" id="UP000215199">
    <property type="component" value="Unassembled WGS sequence"/>
</dbReference>
<keyword evidence="2" id="KW-0472">Membrane</keyword>
<name>A0A229SK94_9PSEU</name>
<accession>A0A229SK94</accession>
<dbReference type="AlphaFoldDB" id="A0A229SK94"/>
<reference evidence="4" key="1">
    <citation type="submission" date="2017-07" db="EMBL/GenBank/DDBJ databases">
        <title>Comparative genome mining reveals phylogenetic distribution patterns of secondary metabolites in Amycolatopsis.</title>
        <authorList>
            <person name="Adamek M."/>
            <person name="Alanjary M."/>
            <person name="Sales-Ortells H."/>
            <person name="Goodfellow M."/>
            <person name="Bull A.T."/>
            <person name="Kalinowski J."/>
            <person name="Ziemert N."/>
        </authorList>
    </citation>
    <scope>NUCLEOTIDE SEQUENCE [LARGE SCALE GENOMIC DNA]</scope>
    <source>
        <strain evidence="4">H5</strain>
    </source>
</reference>